<name>A0ACB9XLP0_CHAAC</name>
<dbReference type="Proteomes" id="UP001057452">
    <property type="component" value="Chromosome 4"/>
</dbReference>
<reference evidence="1" key="1">
    <citation type="submission" date="2022-05" db="EMBL/GenBank/DDBJ databases">
        <title>Chromosome-level genome of Chaenocephalus aceratus.</title>
        <authorList>
            <person name="Park H."/>
        </authorList>
    </citation>
    <scope>NUCLEOTIDE SEQUENCE</scope>
    <source>
        <strain evidence="1">KU_202001</strain>
    </source>
</reference>
<protein>
    <submittedName>
        <fullName evidence="1">Uncharacterized protein</fullName>
    </submittedName>
</protein>
<sequence length="72" mass="8740">MRRNEQLTLLDDRFEKFYEQFDDDEIGALDNAELEGKNARSGEWRRKPTRRRLRRQEKQMLSLRANVLGMKL</sequence>
<gene>
    <name evidence="1" type="ORF">KUCAC02_022306</name>
</gene>
<proteinExistence type="predicted"/>
<organism evidence="1 2">
    <name type="scientific">Chaenocephalus aceratus</name>
    <name type="common">Blackfin icefish</name>
    <name type="synonym">Chaenichthys aceratus</name>
    <dbReference type="NCBI Taxonomy" id="36190"/>
    <lineage>
        <taxon>Eukaryota</taxon>
        <taxon>Metazoa</taxon>
        <taxon>Chordata</taxon>
        <taxon>Craniata</taxon>
        <taxon>Vertebrata</taxon>
        <taxon>Euteleostomi</taxon>
        <taxon>Actinopterygii</taxon>
        <taxon>Neopterygii</taxon>
        <taxon>Teleostei</taxon>
        <taxon>Neoteleostei</taxon>
        <taxon>Acanthomorphata</taxon>
        <taxon>Eupercaria</taxon>
        <taxon>Perciformes</taxon>
        <taxon>Notothenioidei</taxon>
        <taxon>Channichthyidae</taxon>
        <taxon>Chaenocephalus</taxon>
    </lineage>
</organism>
<dbReference type="EMBL" id="CM043788">
    <property type="protein sequence ID" value="KAI4828196.1"/>
    <property type="molecule type" value="Genomic_DNA"/>
</dbReference>
<accession>A0ACB9XLP0</accession>
<evidence type="ECO:0000313" key="2">
    <source>
        <dbReference type="Proteomes" id="UP001057452"/>
    </source>
</evidence>
<keyword evidence="2" id="KW-1185">Reference proteome</keyword>
<evidence type="ECO:0000313" key="1">
    <source>
        <dbReference type="EMBL" id="KAI4828196.1"/>
    </source>
</evidence>
<comment type="caution">
    <text evidence="1">The sequence shown here is derived from an EMBL/GenBank/DDBJ whole genome shotgun (WGS) entry which is preliminary data.</text>
</comment>